<gene>
    <name evidence="2" type="ORF">OMM_09267</name>
</gene>
<evidence type="ECO:0000313" key="3">
    <source>
        <dbReference type="Proteomes" id="UP000189670"/>
    </source>
</evidence>
<reference evidence="3" key="1">
    <citation type="submission" date="2012-11" db="EMBL/GenBank/DDBJ databases">
        <authorList>
            <person name="Lucero-Rivera Y.E."/>
            <person name="Tovar-Ramirez D."/>
        </authorList>
    </citation>
    <scope>NUCLEOTIDE SEQUENCE [LARGE SCALE GENOMIC DNA]</scope>
    <source>
        <strain evidence="3">Araruama</strain>
    </source>
</reference>
<protein>
    <submittedName>
        <fullName evidence="2">ATPase family protein</fullName>
    </submittedName>
</protein>
<name>A0A1V1P4J1_9BACT</name>
<dbReference type="EMBL" id="ATBP01000549">
    <property type="protein sequence ID" value="ETR69822.1"/>
    <property type="molecule type" value="Genomic_DNA"/>
</dbReference>
<dbReference type="Gene3D" id="3.40.50.300">
    <property type="entry name" value="P-loop containing nucleotide triphosphate hydrolases"/>
    <property type="match status" value="1"/>
</dbReference>
<dbReference type="SUPFAM" id="SSF52540">
    <property type="entry name" value="P-loop containing nucleoside triphosphate hydrolases"/>
    <property type="match status" value="1"/>
</dbReference>
<proteinExistence type="predicted"/>
<dbReference type="PANTHER" id="PTHR34704">
    <property type="entry name" value="ATPASE"/>
    <property type="match status" value="1"/>
</dbReference>
<dbReference type="AlphaFoldDB" id="A0A1V1P4J1"/>
<dbReference type="PANTHER" id="PTHR34704:SF1">
    <property type="entry name" value="ATPASE"/>
    <property type="match status" value="1"/>
</dbReference>
<accession>A0A1V1P4J1</accession>
<feature type="domain" description="ATPase" evidence="1">
    <location>
        <begin position="32"/>
        <end position="252"/>
    </location>
</feature>
<dbReference type="Proteomes" id="UP000189670">
    <property type="component" value="Unassembled WGS sequence"/>
</dbReference>
<dbReference type="InterPro" id="IPR011579">
    <property type="entry name" value="ATPase_dom"/>
</dbReference>
<dbReference type="GO" id="GO:0005524">
    <property type="term" value="F:ATP binding"/>
    <property type="evidence" value="ECO:0007669"/>
    <property type="project" value="InterPro"/>
</dbReference>
<dbReference type="InterPro" id="IPR027417">
    <property type="entry name" value="P-loop_NTPase"/>
</dbReference>
<organism evidence="2 3">
    <name type="scientific">Candidatus Magnetoglobus multicellularis str. Araruama</name>
    <dbReference type="NCBI Taxonomy" id="890399"/>
    <lineage>
        <taxon>Bacteria</taxon>
        <taxon>Pseudomonadati</taxon>
        <taxon>Thermodesulfobacteriota</taxon>
        <taxon>Desulfobacteria</taxon>
        <taxon>Desulfobacterales</taxon>
        <taxon>Desulfobacteraceae</taxon>
        <taxon>Candidatus Magnetoglobus</taxon>
    </lineage>
</organism>
<evidence type="ECO:0000259" key="1">
    <source>
        <dbReference type="Pfam" id="PF01637"/>
    </source>
</evidence>
<sequence>MSHDLLYIKLWDKIFLTSFICVQTNKDNDIMFVNREYQLTKLKELFNLDKASIAVCWGRRRIGKSALVEAFGKTVASFINIQGLSPESYRIQGTKLPASNILLKDQLENFDIQLSLHTGLPQMKPTSWLQAFTFLNSAIKNEPTIVLLDEISWMALGDKNFPGVLKIAWDTQLSHHSKLIIVLCGSVSSWIIRNIIKGTGFRGRISLSFNLEQLSMYHSNMFWDNAPGQISAFEKFKILSVTGGVPKYLEEIDVTKSAESNILRLCYQKEGYLFQEYTAVFYDTFGKRSKTYEKIIEILAKGHQSSETIATHLGWSKGGTVNKYLADLVESGFVDKYYFKHPGKNVSNRKIRYRLIDNYLRFYIKYIKPKMLDIENKKFEHIHLDVLPGWDTLMGIQFENLVLNNWKSVCTLLGLTIPSIIWAGPYYRKKTKNISGCQIDLMIETKYSLYVCEVKFRKKIKTSIIVEMQEKIKRLGKVNNLSIKPVLIYVGTIDNAIISSKYFSEIINFEQLLTNGQIYQA</sequence>
<dbReference type="Pfam" id="PF01637">
    <property type="entry name" value="ATPase_2"/>
    <property type="match status" value="1"/>
</dbReference>
<comment type="caution">
    <text evidence="2">The sequence shown here is derived from an EMBL/GenBank/DDBJ whole genome shotgun (WGS) entry which is preliminary data.</text>
</comment>
<evidence type="ECO:0000313" key="2">
    <source>
        <dbReference type="EMBL" id="ETR69822.1"/>
    </source>
</evidence>